<comment type="similarity">
    <text evidence="2 11">Belongs to the RNA polymerase beta' chain family.</text>
</comment>
<evidence type="ECO:0000259" key="12">
    <source>
        <dbReference type="SMART" id="SM00663"/>
    </source>
</evidence>
<keyword evidence="14" id="KW-1185">Reference proteome</keyword>
<dbReference type="SUPFAM" id="SSF64484">
    <property type="entry name" value="beta and beta-prime subunits of DNA dependent RNA-polymerase"/>
    <property type="match status" value="1"/>
</dbReference>
<dbReference type="PANTHER" id="PTHR48446">
    <property type="entry name" value="DNA-DIRECTED RNA POLYMERASE SUBUNIT BETA' N-TERMINAL SECTION"/>
    <property type="match status" value="1"/>
</dbReference>
<gene>
    <name evidence="13" type="ORF">DGAL_LOCUS8135</name>
</gene>
<keyword evidence="7" id="KW-0862">Zinc</keyword>
<dbReference type="InterPro" id="IPR007080">
    <property type="entry name" value="RNA_pol_Rpb1_1"/>
</dbReference>
<dbReference type="InterPro" id="IPR015700">
    <property type="entry name" value="RPC1"/>
</dbReference>
<dbReference type="NCBIfam" id="NF006336">
    <property type="entry name" value="PRK08566.1"/>
    <property type="match status" value="1"/>
</dbReference>
<evidence type="ECO:0000256" key="7">
    <source>
        <dbReference type="ARBA" id="ARBA00022833"/>
    </source>
</evidence>
<dbReference type="Pfam" id="PF04998">
    <property type="entry name" value="RNA_pol_Rpb1_5"/>
    <property type="match status" value="1"/>
</dbReference>
<keyword evidence="9 11" id="KW-0804">Transcription</keyword>
<evidence type="ECO:0000256" key="4">
    <source>
        <dbReference type="ARBA" id="ARBA00022679"/>
    </source>
</evidence>
<dbReference type="GO" id="GO:0003899">
    <property type="term" value="F:DNA-directed RNA polymerase activity"/>
    <property type="evidence" value="ECO:0007669"/>
    <property type="project" value="UniProtKB-EC"/>
</dbReference>
<evidence type="ECO:0000256" key="3">
    <source>
        <dbReference type="ARBA" id="ARBA00022478"/>
    </source>
</evidence>
<organism evidence="13 14">
    <name type="scientific">Daphnia galeata</name>
    <dbReference type="NCBI Taxonomy" id="27404"/>
    <lineage>
        <taxon>Eukaryota</taxon>
        <taxon>Metazoa</taxon>
        <taxon>Ecdysozoa</taxon>
        <taxon>Arthropoda</taxon>
        <taxon>Crustacea</taxon>
        <taxon>Branchiopoda</taxon>
        <taxon>Diplostraca</taxon>
        <taxon>Cladocera</taxon>
        <taxon>Anomopoda</taxon>
        <taxon>Daphniidae</taxon>
        <taxon>Daphnia</taxon>
    </lineage>
</organism>
<feature type="domain" description="RNA polymerase N-terminal" evidence="12">
    <location>
        <begin position="383"/>
        <end position="684"/>
    </location>
</feature>
<dbReference type="Gene3D" id="1.10.132.30">
    <property type="match status" value="1"/>
</dbReference>
<dbReference type="OrthoDB" id="270392at2759"/>
<comment type="caution">
    <text evidence="13">The sequence shown here is derived from an EMBL/GenBank/DDBJ whole genome shotgun (WGS) entry which is preliminary data.</text>
</comment>
<dbReference type="EC" id="2.7.7.6" evidence="11"/>
<dbReference type="InterPro" id="IPR007081">
    <property type="entry name" value="RNA_pol_Rpb1_5"/>
</dbReference>
<dbReference type="GO" id="GO:0003677">
    <property type="term" value="F:DNA binding"/>
    <property type="evidence" value="ECO:0007669"/>
    <property type="project" value="InterPro"/>
</dbReference>
<evidence type="ECO:0000256" key="5">
    <source>
        <dbReference type="ARBA" id="ARBA00022695"/>
    </source>
</evidence>
<protein>
    <recommendedName>
        <fullName evidence="11">DNA-directed RNA polymerase subunit</fullName>
        <ecNumber evidence="11">2.7.7.6</ecNumber>
    </recommendedName>
</protein>
<name>A0A8J2RM81_9CRUS</name>
<evidence type="ECO:0000256" key="8">
    <source>
        <dbReference type="ARBA" id="ARBA00022842"/>
    </source>
</evidence>
<comment type="subcellular location">
    <subcellularLocation>
        <location evidence="1">Nucleus</location>
    </subcellularLocation>
</comment>
<dbReference type="InterPro" id="IPR042102">
    <property type="entry name" value="RNA_pol_Rpb1_3_sf"/>
</dbReference>
<proteinExistence type="inferred from homology"/>
<keyword evidence="8" id="KW-0460">Magnesium</keyword>
<dbReference type="Gene3D" id="1.10.274.100">
    <property type="entry name" value="RNA polymerase Rpb1, domain 3"/>
    <property type="match status" value="1"/>
</dbReference>
<dbReference type="InterPro" id="IPR035698">
    <property type="entry name" value="RNAP_III_Rpc1_C"/>
</dbReference>
<dbReference type="Pfam" id="PF00623">
    <property type="entry name" value="RNA_pol_Rpb1_2"/>
    <property type="match status" value="1"/>
</dbReference>
<keyword evidence="6" id="KW-0479">Metal-binding</keyword>
<keyword evidence="5 11" id="KW-0548">Nucleotidyltransferase</keyword>
<keyword evidence="3 11" id="KW-0240">DNA-directed RNA polymerase</keyword>
<dbReference type="Gene3D" id="6.20.50.80">
    <property type="match status" value="1"/>
</dbReference>
<dbReference type="Proteomes" id="UP000789390">
    <property type="component" value="Unassembled WGS sequence"/>
</dbReference>
<evidence type="ECO:0000256" key="11">
    <source>
        <dbReference type="RuleBase" id="RU004279"/>
    </source>
</evidence>
<dbReference type="FunFam" id="1.10.150.390:FF:000003">
    <property type="entry name" value="DNA-directed RNA polymerase subunit"/>
    <property type="match status" value="1"/>
</dbReference>
<dbReference type="FunFam" id="1.10.132.30:FF:000001">
    <property type="entry name" value="DNA-directed RNA polymerase subunit"/>
    <property type="match status" value="1"/>
</dbReference>
<dbReference type="InterPro" id="IPR044893">
    <property type="entry name" value="RNA_pol_Rpb1_clamp_domain"/>
</dbReference>
<dbReference type="GO" id="GO:0006351">
    <property type="term" value="P:DNA-templated transcription"/>
    <property type="evidence" value="ECO:0007669"/>
    <property type="project" value="InterPro"/>
</dbReference>
<reference evidence="13" key="1">
    <citation type="submission" date="2021-11" db="EMBL/GenBank/DDBJ databases">
        <authorList>
            <person name="Schell T."/>
        </authorList>
    </citation>
    <scope>NUCLEOTIDE SEQUENCE</scope>
    <source>
        <strain evidence="13">M5</strain>
    </source>
</reference>
<dbReference type="Gene3D" id="4.10.860.120">
    <property type="entry name" value="RNA polymerase II, clamp domain"/>
    <property type="match status" value="1"/>
</dbReference>
<dbReference type="GO" id="GO:0000428">
    <property type="term" value="C:DNA-directed RNA polymerase complex"/>
    <property type="evidence" value="ECO:0007669"/>
    <property type="project" value="UniProtKB-KW"/>
</dbReference>
<dbReference type="GO" id="GO:0005654">
    <property type="term" value="C:nucleoplasm"/>
    <property type="evidence" value="ECO:0007669"/>
    <property type="project" value="UniProtKB-ARBA"/>
</dbReference>
<dbReference type="InterPro" id="IPR038120">
    <property type="entry name" value="Rpb1_funnel_sf"/>
</dbReference>
<dbReference type="InterPro" id="IPR007066">
    <property type="entry name" value="RNA_pol_Rpb1_3"/>
</dbReference>
<evidence type="ECO:0000256" key="9">
    <source>
        <dbReference type="ARBA" id="ARBA00023163"/>
    </source>
</evidence>
<dbReference type="PANTHER" id="PTHR48446:SF1">
    <property type="entry name" value="DNA-DIRECTED RNA POLYMERASE SUBUNIT BETA' N-TERMINAL SECTION"/>
    <property type="match status" value="1"/>
</dbReference>
<dbReference type="FunFam" id="3.30.1490.180:FF:000002">
    <property type="entry name" value="DNA-directed RNA polymerase subunit"/>
    <property type="match status" value="1"/>
</dbReference>
<dbReference type="InterPro" id="IPR006592">
    <property type="entry name" value="RNA_pol_N"/>
</dbReference>
<dbReference type="Pfam" id="PF05000">
    <property type="entry name" value="RNA_pol_Rpb1_4"/>
    <property type="match status" value="1"/>
</dbReference>
<dbReference type="Gene3D" id="6.10.250.2940">
    <property type="match status" value="1"/>
</dbReference>
<comment type="function">
    <text evidence="11">DNA-dependent RNA polymerase catalyzes the transcription of DNA into RNA using the four ribonucleoside triphosphates as substrates.</text>
</comment>
<dbReference type="InterPro" id="IPR035697">
    <property type="entry name" value="RNAP_III_RPC1_N"/>
</dbReference>
<sequence>MRSKIMENVMIDIQKAADIQNDAFTKAVEKERALEKERLKGKEWQSRMNEKGLVWFGLEDEKNKIEEMFFSIFIWQCPYLFHLATPSFRSGKWKEKLKPHNSVVVDMTYCRARIAENCYMWFDDSIILSNKEKKKMVKEQYRETDVIRKIAKVSFGIESPQQIQQQAHIQVVAQNLYNRDSSRTPMQHGMLDRKMGMSVKDALCGTCGKGLNDCVGHFGYIDLELPVFHVGYFKAVITILQTICKTCSHVLLNDKMRKIYQAKLRNPNLPYLTKKALRKKIQEVCKKVTCCPNCTDLNGVVKKCGMLKISHEKFRSVKKDSTIITAELVAYDNAVQFNKEIQPMVSCGLIDTLNPLRVLGLLEKIPDDDVQFLLMNPLHGHPKDMILTRVPVPPVCIRPSVVSDLKSGTNEDDLTMKLTEIIFMNDVISKHRVSNAKSQMILEDWDFLQLQCALYINSELSGIPLNMKPTKSSRGIIQRLKGKQGRFRGNLSGKRVDFSGRTVISPDPNLRIDQVGVPELVAKILTYPTRVNEANIEYMRKLVRNGVDVHPGANYLQEKGSELRKFLKYGNREILARNLKHGDLIERHMIDEDLVLFNRQPSLHKLSIMCHRAKILPHRTFRFNECVCTPYNADFDGDEMNLHLPQTEEARAEALILWEIMTPRNGELLIAAIQDFITGAYLLTLKDAFFDRAKTCQMVASMLAYDEVNMVIKLPPPCIQKPAALWSGKQIFSLILRPNPSDQIKVNLRTRGKEYSKKDEEMCANDGFLLIRNSEVLAGCVDKSTIGSGSKINIFYVLLRDYGENYAIQAMWKLCRVASYFMMNRGFSIGIGDEKTLLKEKQKLLDTGYAKCDEYIRLLAIGQLKCLPGCDEDQTLESKVLKELSAIRDQAGEVCKKELHPSNSPLVMSKSGSKGSYINISQMIACVGQQALNGNRVPNGFEDRSLPHFKRSSKIPAAKGFVSNSFYSGLTPTEFFFHTMGGREGLVDTAVKTAETGYMQRRLVKSLEDLCCQYDSTVRNSTGEIIQFVYGGDGLDPTYMEAKDRPVDLQRALDHIKAVSPYPDEEPLDHDELRGAFNTIMKESFTQLGEEFQHELKTFIEGKCERIQAVRQKYKMEGRPLLTVEKHLERITVGQLVEFSDFCKTKYERAKMEPGTAVGALCAQSIGEPGTQMTLKTFHFAGVASMNITQGVPRIKEIIDASKNIKTPVITAQLMKDDDAEYARQVKGRIEKTILGEVTEYFEEVYLPDECFVLIKLDMNRIRLLKLEVDAHSIRWSLCTGKLKLKPQFVEVVSETIITVKPAPSAKSSMYHVMQFLKEQLPIVVIKGLPSVSRAIINIDDTKKPPKYNLIVEGNNMREVMATYGVKWDSTTSNNVLEVFNTLGIEAAKDTIAKEIKEIMEGHGMSVDRRHVALLSDLMSCRGEILGITRNGLAKMKESVLMLASFERTADHLFDAAYYGQEDEITGVSECIIMGIPMPIGTGSFKLLHKTGKKDPPKQMSLIFDVPEYHVPTICLDCAISIVNGSRIPCLHVLCNAEKLLTHLFQPHPDV</sequence>
<dbReference type="Gene3D" id="1.10.150.390">
    <property type="match status" value="1"/>
</dbReference>
<accession>A0A8J2RM81</accession>
<dbReference type="InterPro" id="IPR007083">
    <property type="entry name" value="RNA_pol_Rpb1_4"/>
</dbReference>
<dbReference type="EMBL" id="CAKKLH010000168">
    <property type="protein sequence ID" value="CAH0105121.1"/>
    <property type="molecule type" value="Genomic_DNA"/>
</dbReference>
<evidence type="ECO:0000256" key="6">
    <source>
        <dbReference type="ARBA" id="ARBA00022723"/>
    </source>
</evidence>
<dbReference type="SMART" id="SM00663">
    <property type="entry name" value="RPOLA_N"/>
    <property type="match status" value="1"/>
</dbReference>
<evidence type="ECO:0000256" key="1">
    <source>
        <dbReference type="ARBA" id="ARBA00004123"/>
    </source>
</evidence>
<dbReference type="CDD" id="cd02583">
    <property type="entry name" value="RNAP_III_RPC1_N"/>
    <property type="match status" value="1"/>
</dbReference>
<dbReference type="Pfam" id="PF04983">
    <property type="entry name" value="RNA_pol_Rpb1_3"/>
    <property type="match status" value="1"/>
</dbReference>
<dbReference type="FunFam" id="2.40.40.20:FF:000019">
    <property type="entry name" value="DNA-directed RNA polymerase II subunit RPB1"/>
    <property type="match status" value="1"/>
</dbReference>
<evidence type="ECO:0000313" key="13">
    <source>
        <dbReference type="EMBL" id="CAH0105121.1"/>
    </source>
</evidence>
<keyword evidence="10" id="KW-0539">Nucleus</keyword>
<dbReference type="Gene3D" id="3.30.1490.180">
    <property type="entry name" value="RNA polymerase ii"/>
    <property type="match status" value="1"/>
</dbReference>
<dbReference type="GO" id="GO:0046872">
    <property type="term" value="F:metal ion binding"/>
    <property type="evidence" value="ECO:0007669"/>
    <property type="project" value="UniProtKB-KW"/>
</dbReference>
<dbReference type="CDD" id="cd02736">
    <property type="entry name" value="RNAP_III_Rpc1_C"/>
    <property type="match status" value="1"/>
</dbReference>
<comment type="catalytic activity">
    <reaction evidence="11">
        <text>RNA(n) + a ribonucleoside 5'-triphosphate = RNA(n+1) + diphosphate</text>
        <dbReference type="Rhea" id="RHEA:21248"/>
        <dbReference type="Rhea" id="RHEA-COMP:14527"/>
        <dbReference type="Rhea" id="RHEA-COMP:17342"/>
        <dbReference type="ChEBI" id="CHEBI:33019"/>
        <dbReference type="ChEBI" id="CHEBI:61557"/>
        <dbReference type="ChEBI" id="CHEBI:140395"/>
        <dbReference type="EC" id="2.7.7.6"/>
    </reaction>
</comment>
<evidence type="ECO:0000256" key="10">
    <source>
        <dbReference type="ARBA" id="ARBA00023242"/>
    </source>
</evidence>
<keyword evidence="4 11" id="KW-0808">Transferase</keyword>
<evidence type="ECO:0000313" key="14">
    <source>
        <dbReference type="Proteomes" id="UP000789390"/>
    </source>
</evidence>
<evidence type="ECO:0000256" key="2">
    <source>
        <dbReference type="ARBA" id="ARBA00006460"/>
    </source>
</evidence>
<dbReference type="Gene3D" id="2.40.40.20">
    <property type="match status" value="1"/>
</dbReference>
<dbReference type="FunFam" id="4.10.860.120:FF:000004">
    <property type="entry name" value="DNA-directed RNA polymerase subunit"/>
    <property type="match status" value="1"/>
</dbReference>
<dbReference type="FunFam" id="1.10.274.100:FF:000003">
    <property type="entry name" value="DNA-directed RNA polymerase subunit"/>
    <property type="match status" value="1"/>
</dbReference>
<dbReference type="InterPro" id="IPR000722">
    <property type="entry name" value="RNA_pol_asu"/>
</dbReference>
<dbReference type="Pfam" id="PF04997">
    <property type="entry name" value="RNA_pol_Rpb1_1"/>
    <property type="match status" value="1"/>
</dbReference>